<keyword evidence="2" id="KW-1185">Reference proteome</keyword>
<dbReference type="PANTHER" id="PTHR35317">
    <property type="entry name" value="OS04G0629600 PROTEIN"/>
    <property type="match status" value="1"/>
</dbReference>
<accession>A0A8T1PUT1</accession>
<evidence type="ECO:0000313" key="2">
    <source>
        <dbReference type="Proteomes" id="UP000811609"/>
    </source>
</evidence>
<evidence type="ECO:0008006" key="3">
    <source>
        <dbReference type="Google" id="ProtNLM"/>
    </source>
</evidence>
<organism evidence="1 2">
    <name type="scientific">Carya illinoinensis</name>
    <name type="common">Pecan</name>
    <dbReference type="NCBI Taxonomy" id="32201"/>
    <lineage>
        <taxon>Eukaryota</taxon>
        <taxon>Viridiplantae</taxon>
        <taxon>Streptophyta</taxon>
        <taxon>Embryophyta</taxon>
        <taxon>Tracheophyta</taxon>
        <taxon>Spermatophyta</taxon>
        <taxon>Magnoliopsida</taxon>
        <taxon>eudicotyledons</taxon>
        <taxon>Gunneridae</taxon>
        <taxon>Pentapetalae</taxon>
        <taxon>rosids</taxon>
        <taxon>fabids</taxon>
        <taxon>Fagales</taxon>
        <taxon>Juglandaceae</taxon>
        <taxon>Carya</taxon>
    </lineage>
</organism>
<gene>
    <name evidence="1" type="ORF">CIPAW_07G043100</name>
</gene>
<protein>
    <recommendedName>
        <fullName evidence="3">DUF4219 domain-containing protein</fullName>
    </recommendedName>
</protein>
<dbReference type="Proteomes" id="UP000811609">
    <property type="component" value="Chromosome 7"/>
</dbReference>
<reference evidence="1" key="1">
    <citation type="submission" date="2020-12" db="EMBL/GenBank/DDBJ databases">
        <title>WGS assembly of Carya illinoinensis cv. Pawnee.</title>
        <authorList>
            <person name="Platts A."/>
            <person name="Shu S."/>
            <person name="Wright S."/>
            <person name="Barry K."/>
            <person name="Edger P."/>
            <person name="Pires J.C."/>
            <person name="Schmutz J."/>
        </authorList>
    </citation>
    <scope>NUCLEOTIDE SEQUENCE</scope>
    <source>
        <tissue evidence="1">Leaf</tissue>
    </source>
</reference>
<dbReference type="EMBL" id="CM031815">
    <property type="protein sequence ID" value="KAG6646935.1"/>
    <property type="molecule type" value="Genomic_DNA"/>
</dbReference>
<sequence length="115" mass="12984">MATLGSTTSIPNFFGENYDYWSIKMKTFFLSFDLWDVIESRVPTASESSSSGGSVSSQVKLEKQKDAEALFTLQQTVSESIFPRLMRATTSKHAWEISQLEFPRNSKLKLLSFKG</sequence>
<proteinExistence type="predicted"/>
<comment type="caution">
    <text evidence="1">The sequence shown here is derived from an EMBL/GenBank/DDBJ whole genome shotgun (WGS) entry which is preliminary data.</text>
</comment>
<evidence type="ECO:0000313" key="1">
    <source>
        <dbReference type="EMBL" id="KAG6646935.1"/>
    </source>
</evidence>
<name>A0A8T1PUT1_CARIL</name>
<dbReference type="AlphaFoldDB" id="A0A8T1PUT1"/>
<dbReference type="PANTHER" id="PTHR35317:SF35">
    <property type="entry name" value="DUF4219 DOMAIN-CONTAINING PROTEIN"/>
    <property type="match status" value="1"/>
</dbReference>